<dbReference type="InterPro" id="IPR051103">
    <property type="entry name" value="Plant_metabolite_P450s"/>
</dbReference>
<reference evidence="17" key="1">
    <citation type="submission" date="2020-01" db="EMBL/GenBank/DDBJ databases">
        <authorList>
            <person name="Mishra B."/>
        </authorList>
    </citation>
    <scope>NUCLEOTIDE SEQUENCE [LARGE SCALE GENOMIC DNA]</scope>
</reference>
<dbReference type="SUPFAM" id="SSF48264">
    <property type="entry name" value="Cytochrome P450"/>
    <property type="match status" value="1"/>
</dbReference>
<evidence type="ECO:0000256" key="15">
    <source>
        <dbReference type="SAM" id="MobiDB-lite"/>
    </source>
</evidence>
<dbReference type="InterPro" id="IPR002401">
    <property type="entry name" value="Cyt_P450_E_grp-I"/>
</dbReference>
<keyword evidence="8 14" id="KW-0560">Oxidoreductase</keyword>
<evidence type="ECO:0000256" key="13">
    <source>
        <dbReference type="PROSITE-ProRule" id="PRU00047"/>
    </source>
</evidence>
<gene>
    <name evidence="17" type="ORF">MERR_LOCUS15310</name>
</gene>
<dbReference type="Pfam" id="PF00067">
    <property type="entry name" value="p450"/>
    <property type="match status" value="1"/>
</dbReference>
<dbReference type="GO" id="GO:0016020">
    <property type="term" value="C:membrane"/>
    <property type="evidence" value="ECO:0007669"/>
    <property type="project" value="UniProtKB-SubCell"/>
</dbReference>
<dbReference type="GO" id="GO:0003676">
    <property type="term" value="F:nucleic acid binding"/>
    <property type="evidence" value="ECO:0007669"/>
    <property type="project" value="InterPro"/>
</dbReference>
<keyword evidence="6 12" id="KW-0479">Metal-binding</keyword>
<evidence type="ECO:0000256" key="8">
    <source>
        <dbReference type="ARBA" id="ARBA00023002"/>
    </source>
</evidence>
<keyword evidence="9 12" id="KW-0408">Iron</keyword>
<comment type="similarity">
    <text evidence="3 14">Belongs to the cytochrome P450 family.</text>
</comment>
<feature type="domain" description="CCHC-type" evidence="16">
    <location>
        <begin position="575"/>
        <end position="588"/>
    </location>
</feature>
<keyword evidence="10 14" id="KW-0503">Monooxygenase</keyword>
<evidence type="ECO:0000256" key="12">
    <source>
        <dbReference type="PIRSR" id="PIRSR602401-1"/>
    </source>
</evidence>
<dbReference type="EMBL" id="CACVBM020001063">
    <property type="protein sequence ID" value="CAA7028075.1"/>
    <property type="molecule type" value="Genomic_DNA"/>
</dbReference>
<evidence type="ECO:0000256" key="9">
    <source>
        <dbReference type="ARBA" id="ARBA00023004"/>
    </source>
</evidence>
<dbReference type="CDD" id="cd20655">
    <property type="entry name" value="CYP93"/>
    <property type="match status" value="1"/>
</dbReference>
<dbReference type="GO" id="GO:0008270">
    <property type="term" value="F:zinc ion binding"/>
    <property type="evidence" value="ECO:0007669"/>
    <property type="project" value="UniProtKB-KW"/>
</dbReference>
<dbReference type="FunFam" id="1.10.630.10:FF:000019">
    <property type="entry name" value="Cytochrome P450 family protein"/>
    <property type="match status" value="1"/>
</dbReference>
<dbReference type="InterPro" id="IPR001128">
    <property type="entry name" value="Cyt_P450"/>
</dbReference>
<proteinExistence type="inferred from homology"/>
<name>A0A6D2IN99_9BRAS</name>
<sequence>MAAMMTFDFQTFFIFSLFCLFSVLCYSLFFKKPKFGCDDLPPSPPSLPVIGHLHLILSSLAHKSFQKLSSKYGDFLHLRIFNVRIVLVSSASVAHEIFKVQDVNVSSRGHVAVDESLLLGSYSFLMAPYGDYWKFMKKLTVTKLLGPQALERSRGVRANELEKLYANLLDKAMNKESVDIGAEVMKLTHNSICKMMFGKSISEENGEADKMRSLITEGFGMTTKAFLSAVLRRPLEKFGISLFKKEIMSVSNRCEELMERVLVERETKLEEHHQGGDIINMLLTAYRDKNAEYNINRNHIKSVTMDLIGGGTDTLVHAIQWIMAELINNPKVLERLREEIDYVVGNTRLIQEADIPNLPYLQAVVKEGLRLHPSFPVVFRLFRRGCKVRGFNIPKSTLLVLNTYVVMRDPNVWEDPEEFNPERFLGGSSRSGQVEDEVRELKYLPFGGGRRACPGSNLAYIVLGTAIGMMVQCFDWRIDGDKVNMEEARGALTLSMAHPLKCTPIPRNPEPVLSFNLIVREEQRLTSARVREQQQETLGFTTRREELPVSVRPSQTDSRSESSSSSIRRDRNTLCSHCGRSGHEKKECWQLIGFPEWWTVDGQEQKSEWWTWKRWRSWWLQPCSWSWASQCSSCLKFQCMLTEVFYFVIWMMNTFSH</sequence>
<evidence type="ECO:0000313" key="17">
    <source>
        <dbReference type="EMBL" id="CAA7028075.1"/>
    </source>
</evidence>
<evidence type="ECO:0000256" key="1">
    <source>
        <dbReference type="ARBA" id="ARBA00001971"/>
    </source>
</evidence>
<evidence type="ECO:0000256" key="7">
    <source>
        <dbReference type="ARBA" id="ARBA00022989"/>
    </source>
</evidence>
<organism evidence="17 18">
    <name type="scientific">Microthlaspi erraticum</name>
    <dbReference type="NCBI Taxonomy" id="1685480"/>
    <lineage>
        <taxon>Eukaryota</taxon>
        <taxon>Viridiplantae</taxon>
        <taxon>Streptophyta</taxon>
        <taxon>Embryophyta</taxon>
        <taxon>Tracheophyta</taxon>
        <taxon>Spermatophyta</taxon>
        <taxon>Magnoliopsida</taxon>
        <taxon>eudicotyledons</taxon>
        <taxon>Gunneridae</taxon>
        <taxon>Pentapetalae</taxon>
        <taxon>rosids</taxon>
        <taxon>malvids</taxon>
        <taxon>Brassicales</taxon>
        <taxon>Brassicaceae</taxon>
        <taxon>Coluteocarpeae</taxon>
        <taxon>Microthlaspi</taxon>
    </lineage>
</organism>
<accession>A0A6D2IN99</accession>
<comment type="caution">
    <text evidence="17">The sequence shown here is derived from an EMBL/GenBank/DDBJ whole genome shotgun (WGS) entry which is preliminary data.</text>
</comment>
<feature type="binding site" description="axial binding residue" evidence="12">
    <location>
        <position position="453"/>
    </location>
    <ligand>
        <name>heme</name>
        <dbReference type="ChEBI" id="CHEBI:30413"/>
    </ligand>
    <ligandPart>
        <name>Fe</name>
        <dbReference type="ChEBI" id="CHEBI:18248"/>
    </ligandPart>
</feature>
<keyword evidence="4 12" id="KW-0349">Heme</keyword>
<dbReference type="AlphaFoldDB" id="A0A6D2IN99"/>
<dbReference type="Gene3D" id="1.10.630.10">
    <property type="entry name" value="Cytochrome P450"/>
    <property type="match status" value="1"/>
</dbReference>
<keyword evidence="18" id="KW-1185">Reference proteome</keyword>
<evidence type="ECO:0000313" key="18">
    <source>
        <dbReference type="Proteomes" id="UP000467841"/>
    </source>
</evidence>
<evidence type="ECO:0000259" key="16">
    <source>
        <dbReference type="PROSITE" id="PS50158"/>
    </source>
</evidence>
<dbReference type="PRINTS" id="PR00463">
    <property type="entry name" value="EP450I"/>
</dbReference>
<dbReference type="PROSITE" id="PS00086">
    <property type="entry name" value="CYTOCHROME_P450"/>
    <property type="match status" value="1"/>
</dbReference>
<dbReference type="PANTHER" id="PTHR24298:SF59">
    <property type="entry name" value="CYTOCHROME P450, FAMILY 705, SUBFAMILY A, POLYPEPTIDE 25-RELATED"/>
    <property type="match status" value="1"/>
</dbReference>
<keyword evidence="11" id="KW-0472">Membrane</keyword>
<dbReference type="GO" id="GO:0016709">
    <property type="term" value="F:oxidoreductase activity, acting on paired donors, with incorporation or reduction of molecular oxygen, NAD(P)H as one donor, and incorporation of one atom of oxygen"/>
    <property type="evidence" value="ECO:0007669"/>
    <property type="project" value="TreeGrafter"/>
</dbReference>
<evidence type="ECO:0000256" key="14">
    <source>
        <dbReference type="RuleBase" id="RU000461"/>
    </source>
</evidence>
<feature type="region of interest" description="Disordered" evidence="15">
    <location>
        <begin position="547"/>
        <end position="568"/>
    </location>
</feature>
<comment type="cofactor">
    <cofactor evidence="1 12">
        <name>heme</name>
        <dbReference type="ChEBI" id="CHEBI:30413"/>
    </cofactor>
</comment>
<comment type="subcellular location">
    <subcellularLocation>
        <location evidence="2">Membrane</location>
        <topology evidence="2">Single-pass membrane protein</topology>
    </subcellularLocation>
</comment>
<dbReference type="PRINTS" id="PR00385">
    <property type="entry name" value="P450"/>
</dbReference>
<dbReference type="PROSITE" id="PS50158">
    <property type="entry name" value="ZF_CCHC"/>
    <property type="match status" value="1"/>
</dbReference>
<dbReference type="PANTHER" id="PTHR24298">
    <property type="entry name" value="FLAVONOID 3'-MONOOXYGENASE-RELATED"/>
    <property type="match status" value="1"/>
</dbReference>
<evidence type="ECO:0000256" key="11">
    <source>
        <dbReference type="ARBA" id="ARBA00023136"/>
    </source>
</evidence>
<keyword evidence="5" id="KW-0812">Transmembrane</keyword>
<dbReference type="InterPro" id="IPR001878">
    <property type="entry name" value="Znf_CCHC"/>
</dbReference>
<dbReference type="GO" id="GO:0020037">
    <property type="term" value="F:heme binding"/>
    <property type="evidence" value="ECO:0007669"/>
    <property type="project" value="InterPro"/>
</dbReference>
<dbReference type="InterPro" id="IPR017972">
    <property type="entry name" value="Cyt_P450_CS"/>
</dbReference>
<dbReference type="OrthoDB" id="1470350at2759"/>
<evidence type="ECO:0000256" key="3">
    <source>
        <dbReference type="ARBA" id="ARBA00010617"/>
    </source>
</evidence>
<dbReference type="GO" id="GO:0005506">
    <property type="term" value="F:iron ion binding"/>
    <property type="evidence" value="ECO:0007669"/>
    <property type="project" value="InterPro"/>
</dbReference>
<evidence type="ECO:0000256" key="5">
    <source>
        <dbReference type="ARBA" id="ARBA00022692"/>
    </source>
</evidence>
<evidence type="ECO:0000256" key="4">
    <source>
        <dbReference type="ARBA" id="ARBA00022617"/>
    </source>
</evidence>
<keyword evidence="7" id="KW-1133">Transmembrane helix</keyword>
<keyword evidence="13" id="KW-0863">Zinc-finger</keyword>
<dbReference type="InterPro" id="IPR036396">
    <property type="entry name" value="Cyt_P450_sf"/>
</dbReference>
<evidence type="ECO:0000256" key="10">
    <source>
        <dbReference type="ARBA" id="ARBA00023033"/>
    </source>
</evidence>
<dbReference type="Proteomes" id="UP000467841">
    <property type="component" value="Unassembled WGS sequence"/>
</dbReference>
<evidence type="ECO:0000256" key="6">
    <source>
        <dbReference type="ARBA" id="ARBA00022723"/>
    </source>
</evidence>
<evidence type="ECO:0000256" key="2">
    <source>
        <dbReference type="ARBA" id="ARBA00004167"/>
    </source>
</evidence>
<protein>
    <recommendedName>
        <fullName evidence="16">CCHC-type domain-containing protein</fullName>
    </recommendedName>
</protein>
<keyword evidence="13" id="KW-0862">Zinc</keyword>
<feature type="compositionally biased region" description="Low complexity" evidence="15">
    <location>
        <begin position="552"/>
        <end position="566"/>
    </location>
</feature>